<accession>S3BZU0</accession>
<dbReference type="HOGENOM" id="CLU_032743_0_0_1"/>
<evidence type="ECO:0008006" key="4">
    <source>
        <dbReference type="Google" id="ProtNLM"/>
    </source>
</evidence>
<reference evidence="2 3" key="1">
    <citation type="journal article" date="2013" name="BMC Genomics">
        <title>The genome and transcriptome of the pine saprophyte Ophiostoma piceae, and a comparison with the bark beetle-associated pine pathogen Grosmannia clavigera.</title>
        <authorList>
            <person name="Haridas S."/>
            <person name="Wang Y."/>
            <person name="Lim L."/>
            <person name="Massoumi Alamouti S."/>
            <person name="Jackman S."/>
            <person name="Docking R."/>
            <person name="Robertson G."/>
            <person name="Birol I."/>
            <person name="Bohlmann J."/>
            <person name="Breuil C."/>
        </authorList>
    </citation>
    <scope>NUCLEOTIDE SEQUENCE [LARGE SCALE GENOMIC DNA]</scope>
    <source>
        <strain evidence="2 3">UAMH 11346</strain>
    </source>
</reference>
<organism evidence="2 3">
    <name type="scientific">Ophiostoma piceae (strain UAMH 11346)</name>
    <name type="common">Sap stain fungus</name>
    <dbReference type="NCBI Taxonomy" id="1262450"/>
    <lineage>
        <taxon>Eukaryota</taxon>
        <taxon>Fungi</taxon>
        <taxon>Dikarya</taxon>
        <taxon>Ascomycota</taxon>
        <taxon>Pezizomycotina</taxon>
        <taxon>Sordariomycetes</taxon>
        <taxon>Sordariomycetidae</taxon>
        <taxon>Ophiostomatales</taxon>
        <taxon>Ophiostomataceae</taxon>
        <taxon>Ophiostoma</taxon>
    </lineage>
</organism>
<dbReference type="OMA" id="GVHLHEG"/>
<dbReference type="OrthoDB" id="5224238at2759"/>
<name>S3BZU0_OPHP1</name>
<dbReference type="EMBL" id="KE148154">
    <property type="protein sequence ID" value="EPE06042.1"/>
    <property type="molecule type" value="Genomic_DNA"/>
</dbReference>
<dbReference type="eggNOG" id="ENOG502T4AS">
    <property type="taxonomic scope" value="Eukaryota"/>
</dbReference>
<dbReference type="VEuPathDB" id="FungiDB:F503_02871"/>
<feature type="region of interest" description="Disordered" evidence="1">
    <location>
        <begin position="204"/>
        <end position="280"/>
    </location>
</feature>
<evidence type="ECO:0000256" key="1">
    <source>
        <dbReference type="SAM" id="MobiDB-lite"/>
    </source>
</evidence>
<proteinExistence type="predicted"/>
<feature type="compositionally biased region" description="Low complexity" evidence="1">
    <location>
        <begin position="213"/>
        <end position="271"/>
    </location>
</feature>
<evidence type="ECO:0000313" key="2">
    <source>
        <dbReference type="EMBL" id="EPE06042.1"/>
    </source>
</evidence>
<dbReference type="AlphaFoldDB" id="S3BZU0"/>
<gene>
    <name evidence="2" type="ORF">F503_02871</name>
</gene>
<dbReference type="Proteomes" id="UP000016923">
    <property type="component" value="Unassembled WGS sequence"/>
</dbReference>
<sequence>MMDTLPVELIRLVYSYCDPASVRGLRLLTPTIADVGYEYLLSSDFAVSPWRDDVARLRSISRHDRLRSSLESVSFNLTEIHAENARQTSAYPACSKDSEQNAQLVAETWRLFSEFEQRRAATTPLHAQDPAEVAAVFRSLPSLSSVDVTFRQTPYDLDLLREAVKVPANTTMTRSEAIKSLNVLVLALQHASIPPVIVPFGPVPPSSRHNSRSSRSGPFSSVNTSPISPSAPVSAAPSAAPSVASTRTSSPVSSAVSSPTPSSPGSPTLPAEGDGGSRGLERSRCRLKSFSVDRLPFELFRFPNDRRTWFQCRDLFAGLTRLDLTIDTSEVVFPQAKMKAINGLAYIIRKASQLTHLSLAFHNHASPRDFFYLPLQELLGESGSLEGPPLAGNVGNGFSVGSNVFRFNALTDFALNGVTCEEGELRGFLLRHAPTLERLRLGGRGLARGSSDTSMGGIRITNGTVWSLFRSLRGRLPQLERMHLEGIFYCETETLAAVPENMNGAATASTASTGIVALPDDEATLITSHHLSRLRYESYLFRATTDDDWTPASDERKGPSTPRTITSEAFEAYLLGQVAEYPGYFKRVGAP</sequence>
<protein>
    <recommendedName>
        <fullName evidence="4">F-box domain-containing protein</fullName>
    </recommendedName>
</protein>
<keyword evidence="3" id="KW-1185">Reference proteome</keyword>
<evidence type="ECO:0000313" key="3">
    <source>
        <dbReference type="Proteomes" id="UP000016923"/>
    </source>
</evidence>